<organism evidence="1 2">
    <name type="scientific">Manihot esculenta</name>
    <name type="common">Cassava</name>
    <name type="synonym">Jatropha manihot</name>
    <dbReference type="NCBI Taxonomy" id="3983"/>
    <lineage>
        <taxon>Eukaryota</taxon>
        <taxon>Viridiplantae</taxon>
        <taxon>Streptophyta</taxon>
        <taxon>Embryophyta</taxon>
        <taxon>Tracheophyta</taxon>
        <taxon>Spermatophyta</taxon>
        <taxon>Magnoliopsida</taxon>
        <taxon>eudicotyledons</taxon>
        <taxon>Gunneridae</taxon>
        <taxon>Pentapetalae</taxon>
        <taxon>rosids</taxon>
        <taxon>fabids</taxon>
        <taxon>Malpighiales</taxon>
        <taxon>Euphorbiaceae</taxon>
        <taxon>Crotonoideae</taxon>
        <taxon>Manihoteae</taxon>
        <taxon>Manihot</taxon>
    </lineage>
</organism>
<protein>
    <submittedName>
        <fullName evidence="1">Uncharacterized protein</fullName>
    </submittedName>
</protein>
<keyword evidence="2" id="KW-1185">Reference proteome</keyword>
<gene>
    <name evidence="1" type="ORF">MANES_06G029901v8</name>
</gene>
<evidence type="ECO:0000313" key="2">
    <source>
        <dbReference type="Proteomes" id="UP000091857"/>
    </source>
</evidence>
<proteinExistence type="predicted"/>
<name>A0ACB7HJI4_MANES</name>
<dbReference type="Proteomes" id="UP000091857">
    <property type="component" value="Chromosome 6"/>
</dbReference>
<reference evidence="2" key="1">
    <citation type="journal article" date="2016" name="Nat. Biotechnol.">
        <title>Sequencing wild and cultivated cassava and related species reveals extensive interspecific hybridization and genetic diversity.</title>
        <authorList>
            <person name="Bredeson J.V."/>
            <person name="Lyons J.B."/>
            <person name="Prochnik S.E."/>
            <person name="Wu G.A."/>
            <person name="Ha C.M."/>
            <person name="Edsinger-Gonzales E."/>
            <person name="Grimwood J."/>
            <person name="Schmutz J."/>
            <person name="Rabbi I.Y."/>
            <person name="Egesi C."/>
            <person name="Nauluvula P."/>
            <person name="Lebot V."/>
            <person name="Ndunguru J."/>
            <person name="Mkamilo G."/>
            <person name="Bart R.S."/>
            <person name="Setter T.L."/>
            <person name="Gleadow R.M."/>
            <person name="Kulakow P."/>
            <person name="Ferguson M.E."/>
            <person name="Rounsley S."/>
            <person name="Rokhsar D.S."/>
        </authorList>
    </citation>
    <scope>NUCLEOTIDE SEQUENCE [LARGE SCALE GENOMIC DNA]</scope>
    <source>
        <strain evidence="2">cv. AM560-2</strain>
    </source>
</reference>
<dbReference type="EMBL" id="CM004392">
    <property type="protein sequence ID" value="KAG8651843.1"/>
    <property type="molecule type" value="Genomic_DNA"/>
</dbReference>
<accession>A0ACB7HJI4</accession>
<sequence>MLNWSLEQQQIGAAVMWELWRFRNELVWNNKRSSPDAVIVTARRLIDDWRISVASKEVGKFSSPLPKTLKWTKPDFGKLKLNVDASFMPSTGTFGAGWIL</sequence>
<comment type="caution">
    <text evidence="1">The sequence shown here is derived from an EMBL/GenBank/DDBJ whole genome shotgun (WGS) entry which is preliminary data.</text>
</comment>
<evidence type="ECO:0000313" key="1">
    <source>
        <dbReference type="EMBL" id="KAG8651843.1"/>
    </source>
</evidence>